<evidence type="ECO:0000313" key="2">
    <source>
        <dbReference type="Proteomes" id="UP000321429"/>
    </source>
</evidence>
<accession>A0A510VQY6</accession>
<dbReference type="AlphaFoldDB" id="A0A510VQY6"/>
<protein>
    <submittedName>
        <fullName evidence="1">Uncharacterized protein</fullName>
    </submittedName>
</protein>
<sequence>MQNELQNYCKTRILLNSKQAEYKNCNVAYNGVFYQTGVWLSANVCNRKLALS</sequence>
<gene>
    <name evidence="1" type="ORF">LSI01_16750</name>
</gene>
<comment type="caution">
    <text evidence="1">The sequence shown here is derived from an EMBL/GenBank/DDBJ whole genome shotgun (WGS) entry which is preliminary data.</text>
</comment>
<proteinExistence type="predicted"/>
<organism evidence="1 2">
    <name type="scientific">Furfurilactobacillus siliginis</name>
    <dbReference type="NCBI Taxonomy" id="348151"/>
    <lineage>
        <taxon>Bacteria</taxon>
        <taxon>Bacillati</taxon>
        <taxon>Bacillota</taxon>
        <taxon>Bacilli</taxon>
        <taxon>Lactobacillales</taxon>
        <taxon>Lactobacillaceae</taxon>
        <taxon>Furfurilactobacillus</taxon>
    </lineage>
</organism>
<name>A0A510VQY6_9LACO</name>
<reference evidence="1 2" key="1">
    <citation type="submission" date="2019-07" db="EMBL/GenBank/DDBJ databases">
        <title>Whole genome shotgun sequence of Lactobacillus siliginis NBRC 101315.</title>
        <authorList>
            <person name="Hosoyama A."/>
            <person name="Uohara A."/>
            <person name="Ohji S."/>
            <person name="Ichikawa N."/>
        </authorList>
    </citation>
    <scope>NUCLEOTIDE SEQUENCE [LARGE SCALE GENOMIC DNA]</scope>
    <source>
        <strain evidence="1 2">NBRC 101315</strain>
    </source>
</reference>
<dbReference type="EMBL" id="BJUD01000049">
    <property type="protein sequence ID" value="GEK29364.1"/>
    <property type="molecule type" value="Genomic_DNA"/>
</dbReference>
<dbReference type="Proteomes" id="UP000321429">
    <property type="component" value="Unassembled WGS sequence"/>
</dbReference>
<evidence type="ECO:0000313" key="1">
    <source>
        <dbReference type="EMBL" id="GEK29364.1"/>
    </source>
</evidence>